<keyword evidence="3" id="KW-1185">Reference proteome</keyword>
<dbReference type="Proteomes" id="UP000499080">
    <property type="component" value="Unassembled WGS sequence"/>
</dbReference>
<organism evidence="2 3">
    <name type="scientific">Araneus ventricosus</name>
    <name type="common">Orbweaver spider</name>
    <name type="synonym">Epeira ventricosa</name>
    <dbReference type="NCBI Taxonomy" id="182803"/>
    <lineage>
        <taxon>Eukaryota</taxon>
        <taxon>Metazoa</taxon>
        <taxon>Ecdysozoa</taxon>
        <taxon>Arthropoda</taxon>
        <taxon>Chelicerata</taxon>
        <taxon>Arachnida</taxon>
        <taxon>Araneae</taxon>
        <taxon>Araneomorphae</taxon>
        <taxon>Entelegynae</taxon>
        <taxon>Araneoidea</taxon>
        <taxon>Araneidae</taxon>
        <taxon>Araneus</taxon>
    </lineage>
</organism>
<sequence>MLEATLMKQKERPSFSNGGLHLLNEPNHIPRYASCSWSVQVWSVIVVKGPLANPPIFLLCTGMHFYKPYPDRIEAGNQPISLATTGSDVVFSSRT</sequence>
<protein>
    <submittedName>
        <fullName evidence="2">Uncharacterized protein</fullName>
    </submittedName>
</protein>
<evidence type="ECO:0000313" key="1">
    <source>
        <dbReference type="EMBL" id="GBO07345.1"/>
    </source>
</evidence>
<dbReference type="EMBL" id="BGPR01033421">
    <property type="protein sequence ID" value="GBO07345.1"/>
    <property type="molecule type" value="Genomic_DNA"/>
</dbReference>
<comment type="caution">
    <text evidence="2">The sequence shown here is derived from an EMBL/GenBank/DDBJ whole genome shotgun (WGS) entry which is preliminary data.</text>
</comment>
<evidence type="ECO:0000313" key="2">
    <source>
        <dbReference type="EMBL" id="GBO07347.1"/>
    </source>
</evidence>
<evidence type="ECO:0000313" key="3">
    <source>
        <dbReference type="Proteomes" id="UP000499080"/>
    </source>
</evidence>
<accession>A0A4Y2U6Y2</accession>
<proteinExistence type="predicted"/>
<name>A0A4Y2U6Y2_ARAVE</name>
<dbReference type="AlphaFoldDB" id="A0A4Y2U6Y2"/>
<reference evidence="2 3" key="1">
    <citation type="journal article" date="2019" name="Sci. Rep.">
        <title>Orb-weaving spider Araneus ventricosus genome elucidates the spidroin gene catalogue.</title>
        <authorList>
            <person name="Kono N."/>
            <person name="Nakamura H."/>
            <person name="Ohtoshi R."/>
            <person name="Moran D.A.P."/>
            <person name="Shinohara A."/>
            <person name="Yoshida Y."/>
            <person name="Fujiwara M."/>
            <person name="Mori M."/>
            <person name="Tomita M."/>
            <person name="Arakawa K."/>
        </authorList>
    </citation>
    <scope>NUCLEOTIDE SEQUENCE [LARGE SCALE GENOMIC DNA]</scope>
</reference>
<dbReference type="EMBL" id="BGPR01033423">
    <property type="protein sequence ID" value="GBO07347.1"/>
    <property type="molecule type" value="Genomic_DNA"/>
</dbReference>
<gene>
    <name evidence="2" type="ORF">AVEN_158779_1</name>
    <name evidence="1" type="ORF">AVEN_42447_1</name>
</gene>